<name>A0AA38UDD8_9AGAR</name>
<protein>
    <submittedName>
        <fullName evidence="2">Uncharacterized protein</fullName>
    </submittedName>
</protein>
<feature type="signal peptide" evidence="1">
    <location>
        <begin position="1"/>
        <end position="27"/>
    </location>
</feature>
<evidence type="ECO:0000313" key="2">
    <source>
        <dbReference type="EMBL" id="KAJ3837496.1"/>
    </source>
</evidence>
<sequence>MLFRAFRQKRPFSFALLVFVIFELVFAVHSAAVPTEMHLAARTGVRVVIGPGKPPSRYIRVVPGSDIMGQRRSIGQYFLDIMRGSLPRAPVTINWVIDYLPPSFYVTAPDAFSLTFSVSVNDDRLKNHGTESGIITITTKGDVVQGYLRWKQDDVKSTPIKILDEEALENLLKLYKPFLKEREDANRDNKCVISYSALKTTESSTPLRPITDRREWATCIRDVIVESVKHLGFAQDLSKDRFVPINTAYLYQLKSSAGLYYCSLPFSITLPESRAPTLEGTITIRGNPSYDKSIILKGAVEWKSKDKEPYELDTIAIRNIARLTKMKIPPGVSYRVAYTTTAPGPGYHCFKDGWKPTTDFENSAQAAIAKALGIEPYDAVFATGAKLNVYTKGSEYSIPFATAEAQLPEKQKSGRLLFRWGQKNSDGKSGPVVEVVWDGSEGSTEVDVRRCAEMWKALGLPEGHS</sequence>
<evidence type="ECO:0000256" key="1">
    <source>
        <dbReference type="SAM" id="SignalP"/>
    </source>
</evidence>
<evidence type="ECO:0000313" key="3">
    <source>
        <dbReference type="Proteomes" id="UP001163846"/>
    </source>
</evidence>
<accession>A0AA38UDD8</accession>
<reference evidence="2" key="1">
    <citation type="submission" date="2022-08" db="EMBL/GenBank/DDBJ databases">
        <authorList>
            <consortium name="DOE Joint Genome Institute"/>
            <person name="Min B."/>
            <person name="Riley R."/>
            <person name="Sierra-Patev S."/>
            <person name="Naranjo-Ortiz M."/>
            <person name="Looney B."/>
            <person name="Konkel Z."/>
            <person name="Slot J.C."/>
            <person name="Sakamoto Y."/>
            <person name="Steenwyk J.L."/>
            <person name="Rokas A."/>
            <person name="Carro J."/>
            <person name="Camarero S."/>
            <person name="Ferreira P."/>
            <person name="Molpeceres G."/>
            <person name="Ruiz-Duenas F.J."/>
            <person name="Serrano A."/>
            <person name="Henrissat B."/>
            <person name="Drula E."/>
            <person name="Hughes K.W."/>
            <person name="Mata J.L."/>
            <person name="Ishikawa N.K."/>
            <person name="Vargas-Isla R."/>
            <person name="Ushijima S."/>
            <person name="Smith C.A."/>
            <person name="Ahrendt S."/>
            <person name="Andreopoulos W."/>
            <person name="He G."/>
            <person name="Labutti K."/>
            <person name="Lipzen A."/>
            <person name="Ng V."/>
            <person name="Sandor L."/>
            <person name="Barry K."/>
            <person name="Martinez A.T."/>
            <person name="Xiao Y."/>
            <person name="Gibbons J.G."/>
            <person name="Terashima K."/>
            <person name="Hibbett D.S."/>
            <person name="Grigoriev I.V."/>
        </authorList>
    </citation>
    <scope>NUCLEOTIDE SEQUENCE</scope>
    <source>
        <strain evidence="2">TFB9207</strain>
    </source>
</reference>
<keyword evidence="3" id="KW-1185">Reference proteome</keyword>
<dbReference type="Proteomes" id="UP001163846">
    <property type="component" value="Unassembled WGS sequence"/>
</dbReference>
<dbReference type="EMBL" id="MU806242">
    <property type="protein sequence ID" value="KAJ3837496.1"/>
    <property type="molecule type" value="Genomic_DNA"/>
</dbReference>
<proteinExistence type="predicted"/>
<organism evidence="2 3">
    <name type="scientific">Lentinula raphanica</name>
    <dbReference type="NCBI Taxonomy" id="153919"/>
    <lineage>
        <taxon>Eukaryota</taxon>
        <taxon>Fungi</taxon>
        <taxon>Dikarya</taxon>
        <taxon>Basidiomycota</taxon>
        <taxon>Agaricomycotina</taxon>
        <taxon>Agaricomycetes</taxon>
        <taxon>Agaricomycetidae</taxon>
        <taxon>Agaricales</taxon>
        <taxon>Marasmiineae</taxon>
        <taxon>Omphalotaceae</taxon>
        <taxon>Lentinula</taxon>
    </lineage>
</organism>
<keyword evidence="1" id="KW-0732">Signal</keyword>
<comment type="caution">
    <text evidence="2">The sequence shown here is derived from an EMBL/GenBank/DDBJ whole genome shotgun (WGS) entry which is preliminary data.</text>
</comment>
<feature type="chain" id="PRO_5041374902" evidence="1">
    <location>
        <begin position="28"/>
        <end position="465"/>
    </location>
</feature>
<gene>
    <name evidence="2" type="ORF">F5878DRAFT_622254</name>
</gene>
<dbReference type="AlphaFoldDB" id="A0AA38UDD8"/>